<evidence type="ECO:0000256" key="1">
    <source>
        <dbReference type="SAM" id="Phobius"/>
    </source>
</evidence>
<dbReference type="AlphaFoldDB" id="A0A9D1Y791"/>
<organism evidence="2 3">
    <name type="scientific">Candidatus Flavonifractor merdigallinarum</name>
    <dbReference type="NCBI Taxonomy" id="2838589"/>
    <lineage>
        <taxon>Bacteria</taxon>
        <taxon>Bacillati</taxon>
        <taxon>Bacillota</taxon>
        <taxon>Clostridia</taxon>
        <taxon>Eubacteriales</taxon>
        <taxon>Oscillospiraceae</taxon>
        <taxon>Flavonifractor</taxon>
    </lineage>
</organism>
<feature type="transmembrane region" description="Helical" evidence="1">
    <location>
        <begin position="112"/>
        <end position="135"/>
    </location>
</feature>
<reference evidence="2" key="1">
    <citation type="journal article" date="2021" name="PeerJ">
        <title>Extensive microbial diversity within the chicken gut microbiome revealed by metagenomics and culture.</title>
        <authorList>
            <person name="Gilroy R."/>
            <person name="Ravi A."/>
            <person name="Getino M."/>
            <person name="Pursley I."/>
            <person name="Horton D.L."/>
            <person name="Alikhan N.F."/>
            <person name="Baker D."/>
            <person name="Gharbi K."/>
            <person name="Hall N."/>
            <person name="Watson M."/>
            <person name="Adriaenssens E.M."/>
            <person name="Foster-Nyarko E."/>
            <person name="Jarju S."/>
            <person name="Secka A."/>
            <person name="Antonio M."/>
            <person name="Oren A."/>
            <person name="Chaudhuri R.R."/>
            <person name="La Ragione R."/>
            <person name="Hildebrand F."/>
            <person name="Pallen M.J."/>
        </authorList>
    </citation>
    <scope>NUCLEOTIDE SEQUENCE</scope>
    <source>
        <strain evidence="2">ChiBcec16_6824</strain>
    </source>
</reference>
<evidence type="ECO:0000313" key="3">
    <source>
        <dbReference type="Proteomes" id="UP000823868"/>
    </source>
</evidence>
<name>A0A9D1Y791_9FIRM</name>
<feature type="transmembrane region" description="Helical" evidence="1">
    <location>
        <begin position="63"/>
        <end position="83"/>
    </location>
</feature>
<keyword evidence="1" id="KW-0812">Transmembrane</keyword>
<feature type="transmembrane region" description="Helical" evidence="1">
    <location>
        <begin position="37"/>
        <end position="57"/>
    </location>
</feature>
<keyword evidence="1" id="KW-1133">Transmembrane helix</keyword>
<comment type="caution">
    <text evidence="2">The sequence shown here is derived from an EMBL/GenBank/DDBJ whole genome shotgun (WGS) entry which is preliminary data.</text>
</comment>
<feature type="transmembrane region" description="Helical" evidence="1">
    <location>
        <begin position="187"/>
        <end position="208"/>
    </location>
</feature>
<dbReference type="EMBL" id="DXDX01000004">
    <property type="protein sequence ID" value="HIY20307.1"/>
    <property type="molecule type" value="Genomic_DNA"/>
</dbReference>
<gene>
    <name evidence="2" type="ORF">H9841_00205</name>
</gene>
<sequence>MGLFVHEDSDYDPEVRQVGFNRYKQLLSQYAFSWVKLNLLTMLGALPLAAGIGYAILSSSLLLLIPLSILGGMIWGPFLAGLYDGILRGLRDAPESWWTAWRKSWRQNGRESVLPGAVFGLLVGMYAFMAALFWWSETPQTMGTLALYLFSGALFLLINTLYWPQLVLFRQTSVNRMRNIILFTAKYFWRMAGVSLLQLVYILIYVLLVPWTLLLVPVLGLWYSTFLSQFLLYEQMDQELGIEEKFRASDSQSLPRSETLS</sequence>
<proteinExistence type="predicted"/>
<accession>A0A9D1Y791</accession>
<evidence type="ECO:0000313" key="2">
    <source>
        <dbReference type="EMBL" id="HIY20307.1"/>
    </source>
</evidence>
<feature type="transmembrane region" description="Helical" evidence="1">
    <location>
        <begin position="147"/>
        <end position="166"/>
    </location>
</feature>
<keyword evidence="1" id="KW-0472">Membrane</keyword>
<feature type="transmembrane region" description="Helical" evidence="1">
    <location>
        <begin position="214"/>
        <end position="233"/>
    </location>
</feature>
<reference evidence="2" key="2">
    <citation type="submission" date="2021-04" db="EMBL/GenBank/DDBJ databases">
        <authorList>
            <person name="Gilroy R."/>
        </authorList>
    </citation>
    <scope>NUCLEOTIDE SEQUENCE</scope>
    <source>
        <strain evidence="2">ChiBcec16_6824</strain>
    </source>
</reference>
<evidence type="ECO:0008006" key="4">
    <source>
        <dbReference type="Google" id="ProtNLM"/>
    </source>
</evidence>
<dbReference type="Proteomes" id="UP000823868">
    <property type="component" value="Unassembled WGS sequence"/>
</dbReference>
<protein>
    <recommendedName>
        <fullName evidence="4">DUF624 domain-containing protein</fullName>
    </recommendedName>
</protein>